<name>A0ABN8BSJ9_9STRA</name>
<feature type="compositionally biased region" description="Basic and acidic residues" evidence="1">
    <location>
        <begin position="149"/>
        <end position="208"/>
    </location>
</feature>
<gene>
    <name evidence="2" type="ORF">PFR001_LOCUS505</name>
</gene>
<reference evidence="2 3" key="1">
    <citation type="submission" date="2021-11" db="EMBL/GenBank/DDBJ databases">
        <authorList>
            <person name="Islam A."/>
            <person name="Islam S."/>
            <person name="Flora M.S."/>
            <person name="Rahman M."/>
            <person name="Ziaur R.M."/>
            <person name="Epstein J.H."/>
            <person name="Hassan M."/>
            <person name="Klassen M."/>
            <person name="Woodard K."/>
            <person name="Webb A."/>
            <person name="Webby R.J."/>
            <person name="El Zowalaty M.E."/>
        </authorList>
    </citation>
    <scope>NUCLEOTIDE SEQUENCE [LARGE SCALE GENOMIC DNA]</scope>
    <source>
        <strain evidence="2">Pf1</strain>
    </source>
</reference>
<evidence type="ECO:0000313" key="2">
    <source>
        <dbReference type="EMBL" id="CAH0484765.1"/>
    </source>
</evidence>
<protein>
    <recommendedName>
        <fullName evidence="4">RWD domain-containing protein 3</fullName>
    </recommendedName>
</protein>
<organism evidence="2 3">
    <name type="scientific">Peronospora farinosa</name>
    <dbReference type="NCBI Taxonomy" id="134698"/>
    <lineage>
        <taxon>Eukaryota</taxon>
        <taxon>Sar</taxon>
        <taxon>Stramenopiles</taxon>
        <taxon>Oomycota</taxon>
        <taxon>Peronosporomycetes</taxon>
        <taxon>Peronosporales</taxon>
        <taxon>Peronosporaceae</taxon>
        <taxon>Peronospora</taxon>
    </lineage>
</organism>
<feature type="region of interest" description="Disordered" evidence="1">
    <location>
        <begin position="149"/>
        <end position="238"/>
    </location>
</feature>
<comment type="caution">
    <text evidence="2">The sequence shown here is derived from an EMBL/GenBank/DDBJ whole genome shotgun (WGS) entry which is preliminary data.</text>
</comment>
<evidence type="ECO:0000313" key="3">
    <source>
        <dbReference type="Proteomes" id="UP001157938"/>
    </source>
</evidence>
<keyword evidence="3" id="KW-1185">Reference proteome</keyword>
<evidence type="ECO:0008006" key="4">
    <source>
        <dbReference type="Google" id="ProtNLM"/>
    </source>
</evidence>
<evidence type="ECO:0000256" key="1">
    <source>
        <dbReference type="SAM" id="MobiDB-lite"/>
    </source>
</evidence>
<proteinExistence type="predicted"/>
<dbReference type="EMBL" id="CAKLBC010000094">
    <property type="protein sequence ID" value="CAH0484765.1"/>
    <property type="molecule type" value="Genomic_DNA"/>
</dbReference>
<dbReference type="Proteomes" id="UP001157938">
    <property type="component" value="Unassembled WGS sequence"/>
</dbReference>
<sequence length="252" mass="29712">MDDMELLLVRIDHFHDRKKYISVLREWLKELQIVNGRIISLGVDVQLLFVAASEVQNSNLLQFYKLRDIDTNSRGERCVDNFIDVLGRKKVSTSSSCKGFMEMNVLSPKLLQKVLVHEWKAEQEWLDTVLATKRTKAFLEWKETAKAARKERRKREGQEKQQEREAKKRRKEKEAVQTEQVEAARAEEKKENGNEKEDKLMKSGEVRKQQTTSTPQKQLKQKQEQQLLAQKKKKKQEAVRKAYIPINITVWY</sequence>
<accession>A0ABN8BSJ9</accession>